<feature type="transmembrane region" description="Helical" evidence="7">
    <location>
        <begin position="80"/>
        <end position="98"/>
    </location>
</feature>
<dbReference type="Pfam" id="PF02308">
    <property type="entry name" value="MgtC"/>
    <property type="match status" value="1"/>
</dbReference>
<name>A0ABT2Y3W6_9MOLU</name>
<evidence type="ECO:0000256" key="7">
    <source>
        <dbReference type="SAM" id="Phobius"/>
    </source>
</evidence>
<comment type="caution">
    <text evidence="9">The sequence shown here is derived from an EMBL/GenBank/DDBJ whole genome shotgun (WGS) entry which is preliminary data.</text>
</comment>
<accession>A0ABT2Y3W6</accession>
<comment type="subcellular location">
    <subcellularLocation>
        <location evidence="1">Cell membrane</location>
        <topology evidence="1">Multi-pass membrane protein</topology>
    </subcellularLocation>
</comment>
<keyword evidence="3" id="KW-1003">Cell membrane</keyword>
<organism evidence="9 10">
    <name type="scientific">Paracholeplasma manati</name>
    <dbReference type="NCBI Taxonomy" id="591373"/>
    <lineage>
        <taxon>Bacteria</taxon>
        <taxon>Bacillati</taxon>
        <taxon>Mycoplasmatota</taxon>
        <taxon>Mollicutes</taxon>
        <taxon>Acholeplasmatales</taxon>
        <taxon>Acholeplasmataceae</taxon>
        <taxon>Paracholeplasma</taxon>
    </lineage>
</organism>
<gene>
    <name evidence="9" type="ORF">N7548_01105</name>
</gene>
<sequence>MTPFEIELQVFQSGEFWLTVVFPMAIALFFGFMIGLERQNIGKSAGISAHILIAMSTAVIGIVQIYMYKAQGGDSSADNQRLIAQVLPGVGFIGAGVIMKGGKTIIGLTTAATIWATAMMGLVAGSGYYFTSIIFGTFLVLFIYLRDIKRGINPFIPHVHHDFLESEIDIEDDDKRRHA</sequence>
<keyword evidence="5 7" id="KW-1133">Transmembrane helix</keyword>
<dbReference type="PRINTS" id="PR01837">
    <property type="entry name" value="MGTCSAPBPROT"/>
</dbReference>
<evidence type="ECO:0000256" key="5">
    <source>
        <dbReference type="ARBA" id="ARBA00022989"/>
    </source>
</evidence>
<evidence type="ECO:0000256" key="2">
    <source>
        <dbReference type="ARBA" id="ARBA00009298"/>
    </source>
</evidence>
<dbReference type="InterPro" id="IPR003416">
    <property type="entry name" value="MgtC/SapB/SrpB/YhiD_fam"/>
</dbReference>
<evidence type="ECO:0000313" key="9">
    <source>
        <dbReference type="EMBL" id="MCV2231424.1"/>
    </source>
</evidence>
<dbReference type="EMBL" id="JAOVQM010000001">
    <property type="protein sequence ID" value="MCV2231424.1"/>
    <property type="molecule type" value="Genomic_DNA"/>
</dbReference>
<evidence type="ECO:0000256" key="1">
    <source>
        <dbReference type="ARBA" id="ARBA00004651"/>
    </source>
</evidence>
<evidence type="ECO:0000256" key="6">
    <source>
        <dbReference type="ARBA" id="ARBA00023136"/>
    </source>
</evidence>
<dbReference type="InterPro" id="IPR049177">
    <property type="entry name" value="MgtC_SapB_SrpB_YhiD_N"/>
</dbReference>
<feature type="transmembrane region" description="Helical" evidence="7">
    <location>
        <begin position="16"/>
        <end position="35"/>
    </location>
</feature>
<dbReference type="PANTHER" id="PTHR33778:SF1">
    <property type="entry name" value="MAGNESIUM TRANSPORTER YHID-RELATED"/>
    <property type="match status" value="1"/>
</dbReference>
<comment type="similarity">
    <text evidence="2">Belongs to the MgtC/SapB family.</text>
</comment>
<protein>
    <submittedName>
        <fullName evidence="9">MgtC/SapB family protein</fullName>
    </submittedName>
</protein>
<evidence type="ECO:0000313" key="10">
    <source>
        <dbReference type="Proteomes" id="UP001177160"/>
    </source>
</evidence>
<evidence type="ECO:0000259" key="8">
    <source>
        <dbReference type="Pfam" id="PF02308"/>
    </source>
</evidence>
<keyword evidence="10" id="KW-1185">Reference proteome</keyword>
<feature type="transmembrane region" description="Helical" evidence="7">
    <location>
        <begin position="105"/>
        <end position="122"/>
    </location>
</feature>
<keyword evidence="6 7" id="KW-0472">Membrane</keyword>
<feature type="transmembrane region" description="Helical" evidence="7">
    <location>
        <begin position="128"/>
        <end position="145"/>
    </location>
</feature>
<keyword evidence="4 7" id="KW-0812">Transmembrane</keyword>
<evidence type="ECO:0000256" key="3">
    <source>
        <dbReference type="ARBA" id="ARBA00022475"/>
    </source>
</evidence>
<proteinExistence type="inferred from homology"/>
<feature type="domain" description="MgtC/SapB/SrpB/YhiD N-terminal" evidence="8">
    <location>
        <begin position="24"/>
        <end position="145"/>
    </location>
</feature>
<reference evidence="9" key="1">
    <citation type="submission" date="2022-09" db="EMBL/GenBank/DDBJ databases">
        <title>Novel Mycoplasma species identified in domestic and wild animals.</title>
        <authorList>
            <person name="Volokhov D.V."/>
            <person name="Furtak V.A."/>
            <person name="Zagorodnyaya T.A."/>
        </authorList>
    </citation>
    <scope>NUCLEOTIDE SEQUENCE</scope>
    <source>
        <strain evidence="9">Oakley</strain>
    </source>
</reference>
<dbReference type="RefSeq" id="WP_263607536.1">
    <property type="nucleotide sequence ID" value="NZ_JAOVQM010000001.1"/>
</dbReference>
<feature type="transmembrane region" description="Helical" evidence="7">
    <location>
        <begin position="47"/>
        <end position="68"/>
    </location>
</feature>
<evidence type="ECO:0000256" key="4">
    <source>
        <dbReference type="ARBA" id="ARBA00022692"/>
    </source>
</evidence>
<dbReference type="PANTHER" id="PTHR33778">
    <property type="entry name" value="PROTEIN MGTC"/>
    <property type="match status" value="1"/>
</dbReference>
<dbReference type="Proteomes" id="UP001177160">
    <property type="component" value="Unassembled WGS sequence"/>
</dbReference>